<proteinExistence type="predicted"/>
<dbReference type="Proteomes" id="UP000700334">
    <property type="component" value="Unassembled WGS sequence"/>
</dbReference>
<accession>A0A8J6AVN5</accession>
<reference evidence="1" key="1">
    <citation type="journal article" date="2021" name="Evol. Appl.">
        <title>The genome of the Pyrenean desman and the effects of bottlenecks and inbreeding on the genomic landscape of an endangered species.</title>
        <authorList>
            <person name="Escoda L."/>
            <person name="Castresana J."/>
        </authorList>
    </citation>
    <scope>NUCLEOTIDE SEQUENCE</scope>
    <source>
        <strain evidence="1">IBE-C5619</strain>
    </source>
</reference>
<dbReference type="EMBL" id="JAGFMF010011395">
    <property type="protein sequence ID" value="KAG8524100.1"/>
    <property type="molecule type" value="Genomic_DNA"/>
</dbReference>
<protein>
    <submittedName>
        <fullName evidence="1">Uncharacterized protein</fullName>
    </submittedName>
</protein>
<feature type="non-terminal residue" evidence="1">
    <location>
        <position position="110"/>
    </location>
</feature>
<comment type="caution">
    <text evidence="1">The sequence shown here is derived from an EMBL/GenBank/DDBJ whole genome shotgun (WGS) entry which is preliminary data.</text>
</comment>
<gene>
    <name evidence="1" type="ORF">J0S82_004584</name>
</gene>
<sequence length="110" mass="12278">VAGSDPQPYVEGRDTEDHSCELPIQLMNDCAHTLGGTSRSTLSRGSIHSILHSRNDIDYGHEFLNNAKIFMDDIDWRGKQFMMQDRVADSLDGDAILPWCTPIINMGVSK</sequence>
<feature type="non-terminal residue" evidence="1">
    <location>
        <position position="1"/>
    </location>
</feature>
<keyword evidence="2" id="KW-1185">Reference proteome</keyword>
<name>A0A8J6AVN5_GALPY</name>
<evidence type="ECO:0000313" key="2">
    <source>
        <dbReference type="Proteomes" id="UP000700334"/>
    </source>
</evidence>
<evidence type="ECO:0000313" key="1">
    <source>
        <dbReference type="EMBL" id="KAG8524100.1"/>
    </source>
</evidence>
<dbReference type="AlphaFoldDB" id="A0A8J6AVN5"/>
<organism evidence="1 2">
    <name type="scientific">Galemys pyrenaicus</name>
    <name type="common">Iberian desman</name>
    <name type="synonym">Pyrenean desman</name>
    <dbReference type="NCBI Taxonomy" id="202257"/>
    <lineage>
        <taxon>Eukaryota</taxon>
        <taxon>Metazoa</taxon>
        <taxon>Chordata</taxon>
        <taxon>Craniata</taxon>
        <taxon>Vertebrata</taxon>
        <taxon>Euteleostomi</taxon>
        <taxon>Mammalia</taxon>
        <taxon>Eutheria</taxon>
        <taxon>Laurasiatheria</taxon>
        <taxon>Eulipotyphla</taxon>
        <taxon>Talpidae</taxon>
        <taxon>Galemys</taxon>
    </lineage>
</organism>